<dbReference type="PANTHER" id="PTHR10367">
    <property type="entry name" value="MRNA-CAPPING ENZYME"/>
    <property type="match status" value="1"/>
</dbReference>
<feature type="compositionally biased region" description="Low complexity" evidence="1">
    <location>
        <begin position="611"/>
        <end position="625"/>
    </location>
</feature>
<evidence type="ECO:0000259" key="3">
    <source>
        <dbReference type="PROSITE" id="PS50056"/>
    </source>
</evidence>
<dbReference type="Gene3D" id="3.90.190.10">
    <property type="entry name" value="Protein tyrosine phosphatase superfamily"/>
    <property type="match status" value="1"/>
</dbReference>
<dbReference type="InterPro" id="IPR000073">
    <property type="entry name" value="AB_hydrolase_1"/>
</dbReference>
<proteinExistence type="predicted"/>
<dbReference type="SUPFAM" id="SSF52799">
    <property type="entry name" value="(Phosphotyrosine protein) phosphatases II"/>
    <property type="match status" value="2"/>
</dbReference>
<protein>
    <submittedName>
        <fullName evidence="4">Alpha/beta-hydrolase</fullName>
    </submittedName>
</protein>
<dbReference type="Pfam" id="PF00782">
    <property type="entry name" value="DSPc"/>
    <property type="match status" value="1"/>
</dbReference>
<dbReference type="OrthoDB" id="428974at2759"/>
<reference evidence="4 5" key="1">
    <citation type="journal article" date="2016" name="Nat. Commun.">
        <title>Ectomycorrhizal ecology is imprinted in the genome of the dominant symbiotic fungus Cenococcum geophilum.</title>
        <authorList>
            <consortium name="DOE Joint Genome Institute"/>
            <person name="Peter M."/>
            <person name="Kohler A."/>
            <person name="Ohm R.A."/>
            <person name="Kuo A."/>
            <person name="Krutzmann J."/>
            <person name="Morin E."/>
            <person name="Arend M."/>
            <person name="Barry K.W."/>
            <person name="Binder M."/>
            <person name="Choi C."/>
            <person name="Clum A."/>
            <person name="Copeland A."/>
            <person name="Grisel N."/>
            <person name="Haridas S."/>
            <person name="Kipfer T."/>
            <person name="LaButti K."/>
            <person name="Lindquist E."/>
            <person name="Lipzen A."/>
            <person name="Maire R."/>
            <person name="Meier B."/>
            <person name="Mihaltcheva S."/>
            <person name="Molinier V."/>
            <person name="Murat C."/>
            <person name="Poggeler S."/>
            <person name="Quandt C.A."/>
            <person name="Sperisen C."/>
            <person name="Tritt A."/>
            <person name="Tisserant E."/>
            <person name="Crous P.W."/>
            <person name="Henrissat B."/>
            <person name="Nehls U."/>
            <person name="Egli S."/>
            <person name="Spatafora J.W."/>
            <person name="Grigoriev I.V."/>
            <person name="Martin F.M."/>
        </authorList>
    </citation>
    <scope>NUCLEOTIDE SEQUENCE [LARGE SCALE GENOMIC DNA]</scope>
    <source>
        <strain evidence="4 5">CBS 459.81</strain>
    </source>
</reference>
<dbReference type="InterPro" id="IPR016130">
    <property type="entry name" value="Tyr_Pase_AS"/>
</dbReference>
<dbReference type="GO" id="GO:0006370">
    <property type="term" value="P:7-methylguanosine mRNA capping"/>
    <property type="evidence" value="ECO:0007669"/>
    <property type="project" value="TreeGrafter"/>
</dbReference>
<evidence type="ECO:0000256" key="2">
    <source>
        <dbReference type="SAM" id="SignalP"/>
    </source>
</evidence>
<evidence type="ECO:0000313" key="4">
    <source>
        <dbReference type="EMBL" id="OCK74074.1"/>
    </source>
</evidence>
<dbReference type="GO" id="GO:0016787">
    <property type="term" value="F:hydrolase activity"/>
    <property type="evidence" value="ECO:0007669"/>
    <property type="project" value="UniProtKB-KW"/>
</dbReference>
<feature type="chain" id="PRO_5034997066" evidence="2">
    <location>
        <begin position="22"/>
        <end position="713"/>
    </location>
</feature>
<dbReference type="Gene3D" id="3.40.50.1820">
    <property type="entry name" value="alpha/beta hydrolase"/>
    <property type="match status" value="1"/>
</dbReference>
<keyword evidence="5" id="KW-1185">Reference proteome</keyword>
<keyword evidence="2" id="KW-0732">Signal</keyword>
<feature type="region of interest" description="Disordered" evidence="1">
    <location>
        <begin position="370"/>
        <end position="394"/>
    </location>
</feature>
<dbReference type="InterPro" id="IPR029058">
    <property type="entry name" value="AB_hydrolase_fold"/>
</dbReference>
<organism evidence="4 5">
    <name type="scientific">Lepidopterella palustris CBS 459.81</name>
    <dbReference type="NCBI Taxonomy" id="1314670"/>
    <lineage>
        <taxon>Eukaryota</taxon>
        <taxon>Fungi</taxon>
        <taxon>Dikarya</taxon>
        <taxon>Ascomycota</taxon>
        <taxon>Pezizomycotina</taxon>
        <taxon>Dothideomycetes</taxon>
        <taxon>Pleosporomycetidae</taxon>
        <taxon>Mytilinidiales</taxon>
        <taxon>Argynnaceae</taxon>
        <taxon>Lepidopterella</taxon>
    </lineage>
</organism>
<dbReference type="PROSITE" id="PS50056">
    <property type="entry name" value="TYR_PHOSPHATASE_2"/>
    <property type="match status" value="1"/>
</dbReference>
<dbReference type="AlphaFoldDB" id="A0A8E2J9T4"/>
<dbReference type="EMBL" id="KV745568">
    <property type="protein sequence ID" value="OCK74074.1"/>
    <property type="molecule type" value="Genomic_DNA"/>
</dbReference>
<feature type="domain" description="Tyrosine specific protein phosphatases" evidence="3">
    <location>
        <begin position="640"/>
        <end position="687"/>
    </location>
</feature>
<dbReference type="InterPro" id="IPR051029">
    <property type="entry name" value="mRNA_Capping_Enz/RNA_Phosphat"/>
</dbReference>
<feature type="region of interest" description="Disordered" evidence="1">
    <location>
        <begin position="607"/>
        <end position="638"/>
    </location>
</feature>
<evidence type="ECO:0000313" key="5">
    <source>
        <dbReference type="Proteomes" id="UP000250266"/>
    </source>
</evidence>
<dbReference type="Pfam" id="PF12697">
    <property type="entry name" value="Abhydrolase_6"/>
    <property type="match status" value="1"/>
</dbReference>
<dbReference type="PROSITE" id="PS00383">
    <property type="entry name" value="TYR_PHOSPHATASE_1"/>
    <property type="match status" value="1"/>
</dbReference>
<dbReference type="InterPro" id="IPR000340">
    <property type="entry name" value="Dual-sp_phosphatase_cat-dom"/>
</dbReference>
<accession>A0A8E2J9T4</accession>
<dbReference type="FunFam" id="3.40.50.1820:FF:000273">
    <property type="entry name" value="Dual specificity phosphatase catalytic domain protein"/>
    <property type="match status" value="1"/>
</dbReference>
<dbReference type="Proteomes" id="UP000250266">
    <property type="component" value="Unassembled WGS sequence"/>
</dbReference>
<keyword evidence="4" id="KW-0378">Hydrolase</keyword>
<dbReference type="PANTHER" id="PTHR10367:SF25">
    <property type="entry name" value="DUAL SPECIFICITY PHOSPHATASE CATALYTIC DOMAIN PROTEIN (AFU_ORTHOLOGUE AFUA_1G03540)"/>
    <property type="match status" value="1"/>
</dbReference>
<gene>
    <name evidence="4" type="ORF">K432DRAFT_398388</name>
</gene>
<name>A0A8E2J9T4_9PEZI</name>
<evidence type="ECO:0000256" key="1">
    <source>
        <dbReference type="SAM" id="MobiDB-lite"/>
    </source>
</evidence>
<feature type="signal peptide" evidence="2">
    <location>
        <begin position="1"/>
        <end position="21"/>
    </location>
</feature>
<dbReference type="InterPro" id="IPR000387">
    <property type="entry name" value="Tyr_Pase_dom"/>
</dbReference>
<dbReference type="SUPFAM" id="SSF53474">
    <property type="entry name" value="alpha/beta-Hydrolases"/>
    <property type="match status" value="1"/>
</dbReference>
<sequence>MVKLTVLCGFIPALWFWSRNARQKKWRRTPSGSITDASDPNAVDAVATDPGLLKKHSTIRSYTVPSTKITYPAIRTFYRPHPQGNKLPSSPRPVPLLVFIHGLGGSVAQFHPLLVSLVNLAPCLSIDLPGCGVSEFAPKAWKAYTTDALVRLLAVVIEAHRDKDADQGIVFIGHSMGCSLAALLASSSSPYSGLLSEHVLGLVAICPNAGPPNQEMTANFKKLLAIPGPIFDLWRRWDRRGGLNSASITRFVGPGAEMETKKLQLRFNEQSKTPVWRRMARGCLADYSAGFAQGGLPGKETWAGLDVPIFLAAGEADRVTPPGELKKIAAFLGKDVSEKTRTANTLPDSAALIDSNVLDPVLDCGKKDSAVEPSNLPLPKDSNVTSSSSSSSSFTIEPVGTIELDAANMITPAPTARIPDPIPRRLVLKTTILPHPAAHALLYAPTTCRTLAGLIGAFLSTHIDARLSLGWQLQYLTTEGKWDVKNLAKWRAVKPVSEPIAGVFRAMKTLREVDEKHCPKVFVSEWKGKIRAVVDISHESPVYDPAGLEAGGIAYHKFPTVSKLPPTVDEVASFIALIDKLRETSSTASPEASAAMVHSTSSTTPLSAGIASAAPKSPAMSSSVSGQPDLTLSTSPTDSNENAAGPLLGVHCHYGFNRTGFFIVCYMVERLNYNLQDAIEEFRDARPPGIRHEHFVDTLFVRYCVGLKRAPTL</sequence>
<feature type="compositionally biased region" description="Polar residues" evidence="1">
    <location>
        <begin position="626"/>
        <end position="638"/>
    </location>
</feature>
<dbReference type="GO" id="GO:0004484">
    <property type="term" value="F:mRNA guanylyltransferase activity"/>
    <property type="evidence" value="ECO:0007669"/>
    <property type="project" value="TreeGrafter"/>
</dbReference>
<dbReference type="InterPro" id="IPR029021">
    <property type="entry name" value="Prot-tyrosine_phosphatase-like"/>
</dbReference>